<feature type="transmembrane region" description="Helical" evidence="1">
    <location>
        <begin position="241"/>
        <end position="260"/>
    </location>
</feature>
<dbReference type="KEGG" id="aco:Amico_0149"/>
<keyword evidence="1" id="KW-0812">Transmembrane</keyword>
<feature type="transmembrane region" description="Helical" evidence="1">
    <location>
        <begin position="129"/>
        <end position="150"/>
    </location>
</feature>
<reference evidence="2 3" key="1">
    <citation type="journal article" date="2010" name="Stand. Genomic Sci.">
        <title>Complete genome sequence of Aminobacterium colombiense type strain (ALA-1).</title>
        <authorList>
            <person name="Chertkov O."/>
            <person name="Sikorski J."/>
            <person name="Brambilla E."/>
            <person name="Lapidus A."/>
            <person name="Copeland A."/>
            <person name="Glavina Del Rio T."/>
            <person name="Nolan M."/>
            <person name="Lucas S."/>
            <person name="Tice H."/>
            <person name="Cheng J.F."/>
            <person name="Han C."/>
            <person name="Detter J.C."/>
            <person name="Bruce D."/>
            <person name="Tapia R."/>
            <person name="Goodwin L."/>
            <person name="Pitluck S."/>
            <person name="Liolios K."/>
            <person name="Ivanova N."/>
            <person name="Mavromatis K."/>
            <person name="Ovchinnikova G."/>
            <person name="Pati A."/>
            <person name="Chen A."/>
            <person name="Palaniappan K."/>
            <person name="Land M."/>
            <person name="Hauser L."/>
            <person name="Chang Y.J."/>
            <person name="Jeffries C.D."/>
            <person name="Spring S."/>
            <person name="Rohde M."/>
            <person name="Goker M."/>
            <person name="Bristow J."/>
            <person name="Eisen J.A."/>
            <person name="Markowitz V."/>
            <person name="Hugenholtz P."/>
            <person name="Kyrpides N.C."/>
            <person name="Klenk H.P."/>
        </authorList>
    </citation>
    <scope>NUCLEOTIDE SEQUENCE [LARGE SCALE GENOMIC DNA]</scope>
    <source>
        <strain evidence="3">DSM 12261 / ALA-1</strain>
    </source>
</reference>
<protein>
    <submittedName>
        <fullName evidence="2">Uncharacterized protein</fullName>
    </submittedName>
</protein>
<dbReference type="InterPro" id="IPR026366">
    <property type="entry name" value="Seleno_YedE"/>
</dbReference>
<feature type="transmembrane region" description="Helical" evidence="1">
    <location>
        <begin position="311"/>
        <end position="328"/>
    </location>
</feature>
<dbReference type="HOGENOM" id="CLU_064908_0_0_0"/>
<evidence type="ECO:0000256" key="1">
    <source>
        <dbReference type="SAM" id="Phobius"/>
    </source>
</evidence>
<feature type="transmembrane region" description="Helical" evidence="1">
    <location>
        <begin position="340"/>
        <end position="359"/>
    </location>
</feature>
<feature type="transmembrane region" description="Helical" evidence="1">
    <location>
        <begin position="12"/>
        <end position="30"/>
    </location>
</feature>
<dbReference type="NCBIfam" id="TIGR04112">
    <property type="entry name" value="seleno_YedE"/>
    <property type="match status" value="1"/>
</dbReference>
<keyword evidence="1" id="KW-0472">Membrane</keyword>
<keyword evidence="1" id="KW-1133">Transmembrane helix</keyword>
<feature type="transmembrane region" description="Helical" evidence="1">
    <location>
        <begin position="203"/>
        <end position="220"/>
    </location>
</feature>
<dbReference type="eggNOG" id="COG2391">
    <property type="taxonomic scope" value="Bacteria"/>
</dbReference>
<feature type="transmembrane region" description="Helical" evidence="1">
    <location>
        <begin position="63"/>
        <end position="82"/>
    </location>
</feature>
<keyword evidence="3" id="KW-1185">Reference proteome</keyword>
<dbReference type="EMBL" id="CP001997">
    <property type="protein sequence ID" value="ADE56296.1"/>
    <property type="molecule type" value="Genomic_DNA"/>
</dbReference>
<evidence type="ECO:0000313" key="2">
    <source>
        <dbReference type="EMBL" id="ADE56296.1"/>
    </source>
</evidence>
<dbReference type="InterPro" id="IPR007272">
    <property type="entry name" value="Sulf_transp_TsuA/YedE"/>
</dbReference>
<feature type="transmembrane region" description="Helical" evidence="1">
    <location>
        <begin position="280"/>
        <end position="299"/>
    </location>
</feature>
<dbReference type="Proteomes" id="UP000002366">
    <property type="component" value="Chromosome"/>
</dbReference>
<accession>D5ECL4</accession>
<evidence type="ECO:0000313" key="3">
    <source>
        <dbReference type="Proteomes" id="UP000002366"/>
    </source>
</evidence>
<organism evidence="2 3">
    <name type="scientific">Aminobacterium colombiense (strain DSM 12261 / ALA-1)</name>
    <dbReference type="NCBI Taxonomy" id="572547"/>
    <lineage>
        <taxon>Bacteria</taxon>
        <taxon>Thermotogati</taxon>
        <taxon>Synergistota</taxon>
        <taxon>Synergistia</taxon>
        <taxon>Synergistales</taxon>
        <taxon>Aminobacteriaceae</taxon>
        <taxon>Aminobacterium</taxon>
    </lineage>
</organism>
<feature type="transmembrane region" description="Helical" evidence="1">
    <location>
        <begin position="162"/>
        <end position="183"/>
    </location>
</feature>
<gene>
    <name evidence="2" type="ordered locus">Amico_0149</name>
</gene>
<feature type="transmembrane region" description="Helical" evidence="1">
    <location>
        <begin position="94"/>
        <end position="117"/>
    </location>
</feature>
<sequence>MLKGFNSLLMSRLGPIITGGVVGLLAALLVRWGNPGNMGICVACFTRDIAGALGLHRAAVVQYLRPEIAGFILGSFVSALVYREYVPRSGSAPVIRFFLGMFAMIGALVFLGCPWRAYLRLAGGDWNAIAGIAGLVAGIGIGIVFLWKGFSLGRSYEAPKGTGYFMPVAAIALLVLVIMAPAFGKDGTGPIFFSESGPGSAHAPIIISLIVGLLVGWMAQRSRFCTVGAIRDLVMVRDSHLFNGVLAFIVIAFATNIVIGKFHPGFEGQPIAHTNTLWNFMGMVLSGLAFTLAGGCPGRQLIMSGEGDGDAAVFVFGMLVGAAVSHNFSLASSGAGPAAFGPSATIVGLVFCLAVGLIMRQRLN</sequence>
<dbReference type="Pfam" id="PF04143">
    <property type="entry name" value="Sulf_transp"/>
    <property type="match status" value="1"/>
</dbReference>
<dbReference type="AlphaFoldDB" id="D5ECL4"/>
<dbReference type="STRING" id="572547.Amico_0149"/>
<proteinExistence type="predicted"/>
<name>D5ECL4_AMICL</name>